<comment type="pathway">
    <text evidence="2 11">Amino-acid biosynthesis; L-histidine biosynthesis; L-histidine from 5-phospho-alpha-D-ribose 1-diphosphate: step 5/9.</text>
</comment>
<evidence type="ECO:0000313" key="14">
    <source>
        <dbReference type="Proteomes" id="UP000009154"/>
    </source>
</evidence>
<evidence type="ECO:0000256" key="9">
    <source>
        <dbReference type="ARBA" id="ARBA00025475"/>
    </source>
</evidence>
<dbReference type="STRING" id="1112204.GPOL_c27110"/>
<evidence type="ECO:0000256" key="5">
    <source>
        <dbReference type="ARBA" id="ARBA00022490"/>
    </source>
</evidence>
<dbReference type="SUPFAM" id="SSF51366">
    <property type="entry name" value="Ribulose-phoshate binding barrel"/>
    <property type="match status" value="1"/>
</dbReference>
<dbReference type="HOGENOM" id="CLU_048577_4_0_11"/>
<dbReference type="Pfam" id="PF00977">
    <property type="entry name" value="His_biosynth"/>
    <property type="match status" value="1"/>
</dbReference>
<dbReference type="AlphaFoldDB" id="H6MRS6"/>
<evidence type="ECO:0000256" key="6">
    <source>
        <dbReference type="ARBA" id="ARBA00022605"/>
    </source>
</evidence>
<evidence type="ECO:0000256" key="2">
    <source>
        <dbReference type="ARBA" id="ARBA00005091"/>
    </source>
</evidence>
<keyword evidence="14" id="KW-1185">Reference proteome</keyword>
<sequence length="268" mass="27987">MIPCLDVDNGRVVKGVNFANLRDAGDPVELAARYDAEGADELTFLDVTASSSGRATMIEVVGRTAEQIFIPLTVGGGIRTVADVDTMLRAGADKVSVNTAAIARPEVLEEMSRRFGSQCIVLSVDARTVPDGEQPTPSGWEVTTHGGRRGTGIDAVEWARRGQELGVGEILLNSMDADGTKQGFDLRMLTAVRAAVEVPVIASGGAGAVEHFAPAVAAGADAVLAASVFHFGQLTIGEVKESMAAAGITVRNARDTPVRTARDTPMEV</sequence>
<dbReference type="GO" id="GO:0005737">
    <property type="term" value="C:cytoplasm"/>
    <property type="evidence" value="ECO:0007669"/>
    <property type="project" value="UniProtKB-SubCell"/>
</dbReference>
<name>H6MRS6_GORPV</name>
<keyword evidence="5 11" id="KW-0963">Cytoplasm</keyword>
<protein>
    <recommendedName>
        <fullName evidence="11">Imidazole glycerol phosphate synthase subunit HisF</fullName>
        <ecNumber evidence="11">4.3.2.10</ecNumber>
    </recommendedName>
    <alternativeName>
        <fullName evidence="11">IGP synthase cyclase subunit</fullName>
    </alternativeName>
    <alternativeName>
        <fullName evidence="11">IGP synthase subunit HisF</fullName>
    </alternativeName>
    <alternativeName>
        <fullName evidence="11">ImGP synthase subunit HisF</fullName>
        <shortName evidence="11">IGPS subunit HisF</shortName>
    </alternativeName>
</protein>
<dbReference type="InterPro" id="IPR006062">
    <property type="entry name" value="His_biosynth"/>
</dbReference>
<feature type="active site" evidence="11">
    <location>
        <position position="6"/>
    </location>
</feature>
<dbReference type="Proteomes" id="UP000009154">
    <property type="component" value="Chromosome"/>
</dbReference>
<dbReference type="EC" id="4.3.2.10" evidence="11"/>
<comment type="subunit">
    <text evidence="4 11">Heterodimer of HisH and HisF.</text>
</comment>
<evidence type="ECO:0000256" key="3">
    <source>
        <dbReference type="ARBA" id="ARBA00009667"/>
    </source>
</evidence>
<gene>
    <name evidence="11 13" type="primary">hisF</name>
    <name evidence="13" type="ordered locus">GPOL_c27110</name>
</gene>
<dbReference type="GO" id="GO:0000107">
    <property type="term" value="F:imidazoleglycerol-phosphate synthase activity"/>
    <property type="evidence" value="ECO:0007669"/>
    <property type="project" value="UniProtKB-UniRule"/>
</dbReference>
<dbReference type="Gene3D" id="3.20.20.70">
    <property type="entry name" value="Aldolase class I"/>
    <property type="match status" value="1"/>
</dbReference>
<dbReference type="FunFam" id="3.20.20.70:FF:000006">
    <property type="entry name" value="Imidazole glycerol phosphate synthase subunit HisF"/>
    <property type="match status" value="1"/>
</dbReference>
<proteinExistence type="inferred from homology"/>
<dbReference type="GO" id="GO:0016829">
    <property type="term" value="F:lyase activity"/>
    <property type="evidence" value="ECO:0007669"/>
    <property type="project" value="UniProtKB-KW"/>
</dbReference>
<evidence type="ECO:0000256" key="4">
    <source>
        <dbReference type="ARBA" id="ARBA00011152"/>
    </source>
</evidence>
<evidence type="ECO:0000256" key="12">
    <source>
        <dbReference type="RuleBase" id="RU003657"/>
    </source>
</evidence>
<comment type="catalytic activity">
    <reaction evidence="10 11">
        <text>5-[(5-phospho-1-deoxy-D-ribulos-1-ylimino)methylamino]-1-(5-phospho-beta-D-ribosyl)imidazole-4-carboxamide + L-glutamine = D-erythro-1-(imidazol-4-yl)glycerol 3-phosphate + 5-amino-1-(5-phospho-beta-D-ribosyl)imidazole-4-carboxamide + L-glutamate + H(+)</text>
        <dbReference type="Rhea" id="RHEA:24793"/>
        <dbReference type="ChEBI" id="CHEBI:15378"/>
        <dbReference type="ChEBI" id="CHEBI:29985"/>
        <dbReference type="ChEBI" id="CHEBI:58278"/>
        <dbReference type="ChEBI" id="CHEBI:58359"/>
        <dbReference type="ChEBI" id="CHEBI:58475"/>
        <dbReference type="ChEBI" id="CHEBI:58525"/>
        <dbReference type="EC" id="4.3.2.10"/>
    </reaction>
</comment>
<evidence type="ECO:0000256" key="8">
    <source>
        <dbReference type="ARBA" id="ARBA00023239"/>
    </source>
</evidence>
<evidence type="ECO:0000256" key="10">
    <source>
        <dbReference type="ARBA" id="ARBA00047838"/>
    </source>
</evidence>
<dbReference type="eggNOG" id="COG0107">
    <property type="taxonomic scope" value="Bacteria"/>
</dbReference>
<dbReference type="InterPro" id="IPR011060">
    <property type="entry name" value="RibuloseP-bd_barrel"/>
</dbReference>
<dbReference type="CDD" id="cd04731">
    <property type="entry name" value="HisF"/>
    <property type="match status" value="1"/>
</dbReference>
<dbReference type="HAMAP" id="MF_01013">
    <property type="entry name" value="HisF"/>
    <property type="match status" value="1"/>
</dbReference>
<dbReference type="PANTHER" id="PTHR21235">
    <property type="entry name" value="IMIDAZOLE GLYCEROL PHOSPHATE SYNTHASE SUBUNIT HISF/H IGP SYNTHASE SUBUNIT HISF/H"/>
    <property type="match status" value="1"/>
</dbReference>
<comment type="subcellular location">
    <subcellularLocation>
        <location evidence="1 11">Cytoplasm</location>
    </subcellularLocation>
</comment>
<keyword evidence="6 11" id="KW-0028">Amino-acid biosynthesis</keyword>
<evidence type="ECO:0000256" key="11">
    <source>
        <dbReference type="HAMAP-Rule" id="MF_01013"/>
    </source>
</evidence>
<reference evidence="13 14" key="1">
    <citation type="journal article" date="2012" name="Appl. Environ. Microbiol.">
        <title>Involvement of two latex-clearing proteins during rubber degradation and insights into the subsequent degradation pathway revealed by the genome sequence of Gordonia polyisoprenivorans strain VH2.</title>
        <authorList>
            <person name="Hiessl S."/>
            <person name="Schuldes J."/>
            <person name="Thurmer A."/>
            <person name="Halbsguth T."/>
            <person name="Broker D."/>
            <person name="Angelov A."/>
            <person name="Liebl W."/>
            <person name="Daniel R."/>
            <person name="Steinbuchel A."/>
        </authorList>
    </citation>
    <scope>NUCLEOTIDE SEQUENCE [LARGE SCALE GENOMIC DNA]</scope>
    <source>
        <strain evidence="14">DSM 44266 / VH2</strain>
    </source>
</reference>
<comment type="function">
    <text evidence="9 11">IGPS catalyzes the conversion of PRFAR and glutamine to IGP, AICAR and glutamate. The HisF subunit catalyzes the cyclization activity that produces IGP and AICAR from PRFAR using the ammonia provided by the HisH subunit.</text>
</comment>
<organism evidence="13 14">
    <name type="scientific">Gordonia polyisoprenivorans (strain DSM 44266 / VH2)</name>
    <dbReference type="NCBI Taxonomy" id="1112204"/>
    <lineage>
        <taxon>Bacteria</taxon>
        <taxon>Bacillati</taxon>
        <taxon>Actinomycetota</taxon>
        <taxon>Actinomycetes</taxon>
        <taxon>Mycobacteriales</taxon>
        <taxon>Gordoniaceae</taxon>
        <taxon>Gordonia</taxon>
    </lineage>
</organism>
<dbReference type="InterPro" id="IPR004651">
    <property type="entry name" value="HisF"/>
</dbReference>
<comment type="similarity">
    <text evidence="3 11 12">Belongs to the HisA/HisF family.</text>
</comment>
<keyword evidence="7 11" id="KW-0368">Histidine biosynthesis</keyword>
<evidence type="ECO:0000313" key="13">
    <source>
        <dbReference type="EMBL" id="AFA73732.1"/>
    </source>
</evidence>
<keyword evidence="8 11" id="KW-0456">Lyase</keyword>
<evidence type="ECO:0000256" key="1">
    <source>
        <dbReference type="ARBA" id="ARBA00004496"/>
    </source>
</evidence>
<feature type="active site" evidence="11">
    <location>
        <position position="125"/>
    </location>
</feature>
<dbReference type="InterPro" id="IPR013785">
    <property type="entry name" value="Aldolase_TIM"/>
</dbReference>
<accession>H6MRS6</accession>
<dbReference type="GO" id="GO:0000105">
    <property type="term" value="P:L-histidine biosynthetic process"/>
    <property type="evidence" value="ECO:0007669"/>
    <property type="project" value="UniProtKB-UniRule"/>
</dbReference>
<dbReference type="InterPro" id="IPR050064">
    <property type="entry name" value="IGPS_HisA/HisF"/>
</dbReference>
<dbReference type="PANTHER" id="PTHR21235:SF2">
    <property type="entry name" value="IMIDAZOLE GLYCEROL PHOSPHATE SYNTHASE HISHF"/>
    <property type="match status" value="1"/>
</dbReference>
<dbReference type="KEGG" id="gpo:GPOL_c27110"/>
<dbReference type="NCBIfam" id="TIGR00735">
    <property type="entry name" value="hisF"/>
    <property type="match status" value="1"/>
</dbReference>
<evidence type="ECO:0000256" key="7">
    <source>
        <dbReference type="ARBA" id="ARBA00023102"/>
    </source>
</evidence>
<dbReference type="EMBL" id="CP003119">
    <property type="protein sequence ID" value="AFA73732.1"/>
    <property type="molecule type" value="Genomic_DNA"/>
</dbReference>
<dbReference type="UniPathway" id="UPA00031">
    <property type="reaction ID" value="UER00010"/>
</dbReference>